<evidence type="ECO:0000256" key="5">
    <source>
        <dbReference type="ARBA" id="ARBA00022884"/>
    </source>
</evidence>
<name>A0A5B0SPX1_9ENTR</name>
<accession>A0A5B0SPX1</accession>
<sequence>VKREHERNRIKRLTRESFRLRQHELPAMDFEVRAKKGVADLYNRALSEALEKLWRRHCRLARGS</sequence>
<keyword evidence="5" id="KW-0694">RNA-binding</keyword>
<keyword evidence="1" id="KW-0819">tRNA processing</keyword>
<evidence type="ECO:0000256" key="2">
    <source>
        <dbReference type="ARBA" id="ARBA00022722"/>
    </source>
</evidence>
<dbReference type="InterPro" id="IPR000100">
    <property type="entry name" value="RNase_P"/>
</dbReference>
<dbReference type="GO" id="GO:0000049">
    <property type="term" value="F:tRNA binding"/>
    <property type="evidence" value="ECO:0007669"/>
    <property type="project" value="InterPro"/>
</dbReference>
<dbReference type="RefSeq" id="WP_149608434.1">
    <property type="nucleotide sequence ID" value="NZ_VTZD01000225.1"/>
</dbReference>
<organism evidence="7 8">
    <name type="scientific">Citrobacter portucalensis</name>
    <dbReference type="NCBI Taxonomy" id="1639133"/>
    <lineage>
        <taxon>Bacteria</taxon>
        <taxon>Pseudomonadati</taxon>
        <taxon>Pseudomonadota</taxon>
        <taxon>Gammaproteobacteria</taxon>
        <taxon>Enterobacterales</taxon>
        <taxon>Enterobacteriaceae</taxon>
        <taxon>Citrobacter</taxon>
        <taxon>Citrobacter freundii complex</taxon>
    </lineage>
</organism>
<gene>
    <name evidence="7" type="primary">rnpA</name>
    <name evidence="7" type="ORF">D3H66_26685</name>
</gene>
<dbReference type="AlphaFoldDB" id="A0A5B0SPX1"/>
<dbReference type="EMBL" id="VTZD01000225">
    <property type="protein sequence ID" value="KAA1139489.1"/>
    <property type="molecule type" value="Genomic_DNA"/>
</dbReference>
<evidence type="ECO:0000256" key="6">
    <source>
        <dbReference type="NCBIfam" id="TIGR00188"/>
    </source>
</evidence>
<dbReference type="GO" id="GO:0004526">
    <property type="term" value="F:ribonuclease P activity"/>
    <property type="evidence" value="ECO:0007669"/>
    <property type="project" value="UniProtKB-UniRule"/>
</dbReference>
<dbReference type="Proteomes" id="UP000323297">
    <property type="component" value="Unassembled WGS sequence"/>
</dbReference>
<evidence type="ECO:0000313" key="7">
    <source>
        <dbReference type="EMBL" id="KAA1139489.1"/>
    </source>
</evidence>
<evidence type="ECO:0000256" key="1">
    <source>
        <dbReference type="ARBA" id="ARBA00022694"/>
    </source>
</evidence>
<keyword evidence="4 7" id="KW-0378">Hydrolase</keyword>
<keyword evidence="3" id="KW-0255">Endonuclease</keyword>
<evidence type="ECO:0000256" key="4">
    <source>
        <dbReference type="ARBA" id="ARBA00022801"/>
    </source>
</evidence>
<proteinExistence type="predicted"/>
<dbReference type="NCBIfam" id="TIGR00188">
    <property type="entry name" value="rnpA"/>
    <property type="match status" value="1"/>
</dbReference>
<dbReference type="GO" id="GO:0042781">
    <property type="term" value="F:3'-tRNA processing endoribonuclease activity"/>
    <property type="evidence" value="ECO:0007669"/>
    <property type="project" value="TreeGrafter"/>
</dbReference>
<evidence type="ECO:0000256" key="3">
    <source>
        <dbReference type="ARBA" id="ARBA00022759"/>
    </source>
</evidence>
<dbReference type="InterPro" id="IPR014721">
    <property type="entry name" value="Ribsml_uS5_D2-typ_fold_subgr"/>
</dbReference>
<dbReference type="Gene3D" id="3.30.230.10">
    <property type="match status" value="1"/>
</dbReference>
<dbReference type="GO" id="GO:0030677">
    <property type="term" value="C:ribonuclease P complex"/>
    <property type="evidence" value="ECO:0007669"/>
    <property type="project" value="TreeGrafter"/>
</dbReference>
<dbReference type="InterPro" id="IPR020568">
    <property type="entry name" value="Ribosomal_Su5_D2-typ_SF"/>
</dbReference>
<feature type="non-terminal residue" evidence="7">
    <location>
        <position position="1"/>
    </location>
</feature>
<protein>
    <recommendedName>
        <fullName evidence="6">Ribonuclease P protein component</fullName>
        <ecNumber evidence="6">3.1.26.5</ecNumber>
    </recommendedName>
</protein>
<evidence type="ECO:0000313" key="8">
    <source>
        <dbReference type="Proteomes" id="UP000323297"/>
    </source>
</evidence>
<dbReference type="EC" id="3.1.26.5" evidence="6"/>
<keyword evidence="2" id="KW-0540">Nuclease</keyword>
<dbReference type="Pfam" id="PF00825">
    <property type="entry name" value="Ribonuclease_P"/>
    <property type="match status" value="1"/>
</dbReference>
<dbReference type="PANTHER" id="PTHR33992">
    <property type="entry name" value="RIBONUCLEASE P PROTEIN COMPONENT"/>
    <property type="match status" value="1"/>
</dbReference>
<comment type="caution">
    <text evidence="7">The sequence shown here is derived from an EMBL/GenBank/DDBJ whole genome shotgun (WGS) entry which is preliminary data.</text>
</comment>
<reference evidence="7 8" key="1">
    <citation type="submission" date="2019-08" db="EMBL/GenBank/DDBJ databases">
        <title>Draft genome sequence of Citrobacter portucalensis strain isolated from green turtle.</title>
        <authorList>
            <person name="Fernandes M.R."/>
            <person name="Sellera F.P."/>
            <person name="Goldeberg D.W."/>
            <person name="Costa D.C."/>
            <person name="Lincopan N."/>
        </authorList>
    </citation>
    <scope>NUCLEOTIDE SEQUENCE [LARGE SCALE GENOMIC DNA]</scope>
    <source>
        <strain evidence="7 8">TV06</strain>
    </source>
</reference>
<dbReference type="PANTHER" id="PTHR33992:SF1">
    <property type="entry name" value="RIBONUCLEASE P PROTEIN COMPONENT"/>
    <property type="match status" value="1"/>
</dbReference>
<dbReference type="SUPFAM" id="SSF54211">
    <property type="entry name" value="Ribosomal protein S5 domain 2-like"/>
    <property type="match status" value="1"/>
</dbReference>